<name>A0AC34R8G7_9BILA</name>
<accession>A0AC34R8G7</accession>
<evidence type="ECO:0000313" key="1">
    <source>
        <dbReference type="Proteomes" id="UP000887576"/>
    </source>
</evidence>
<organism evidence="1 2">
    <name type="scientific">Panagrolaimus sp. JU765</name>
    <dbReference type="NCBI Taxonomy" id="591449"/>
    <lineage>
        <taxon>Eukaryota</taxon>
        <taxon>Metazoa</taxon>
        <taxon>Ecdysozoa</taxon>
        <taxon>Nematoda</taxon>
        <taxon>Chromadorea</taxon>
        <taxon>Rhabditida</taxon>
        <taxon>Tylenchina</taxon>
        <taxon>Panagrolaimomorpha</taxon>
        <taxon>Panagrolaimoidea</taxon>
        <taxon>Panagrolaimidae</taxon>
        <taxon>Panagrolaimus</taxon>
    </lineage>
</organism>
<sequence>MYDVKLLVKLCEEFLTKNLTSGNVVTISNSASVFDDSEIYTKSIAFIQTSYHVLKSDENFCQMNEAVLSKVLKMHWGKLFCEKHCEPNKKQCLACEASFDAFFDKCPLSFHDLGAVNQCYYCMNSNTLTEIDLFQKLLKWGQNQCKRQQLEENPKNMKKILQPFLALIRFPVMPIRDLTTIVYPTKLLDDSAFATAVVAAQNVIDGKDENPSPFSNRKRRHKLLFMKTKT</sequence>
<dbReference type="WBParaSite" id="JU765_v2.g4503.t1">
    <property type="protein sequence ID" value="JU765_v2.g4503.t1"/>
    <property type="gene ID" value="JU765_v2.g4503"/>
</dbReference>
<proteinExistence type="predicted"/>
<evidence type="ECO:0000313" key="2">
    <source>
        <dbReference type="WBParaSite" id="JU765_v2.g4503.t1"/>
    </source>
</evidence>
<reference evidence="2" key="1">
    <citation type="submission" date="2022-11" db="UniProtKB">
        <authorList>
            <consortium name="WormBaseParasite"/>
        </authorList>
    </citation>
    <scope>IDENTIFICATION</scope>
</reference>
<protein>
    <submittedName>
        <fullName evidence="2">BACK domain-containing protein</fullName>
    </submittedName>
</protein>
<dbReference type="Proteomes" id="UP000887576">
    <property type="component" value="Unplaced"/>
</dbReference>